<keyword evidence="3 6" id="KW-0812">Transmembrane</keyword>
<evidence type="ECO:0000256" key="2">
    <source>
        <dbReference type="ARBA" id="ARBA00022475"/>
    </source>
</evidence>
<comment type="subcellular location">
    <subcellularLocation>
        <location evidence="1">Membrane</location>
        <topology evidence="1">Multi-pass membrane protein</topology>
    </subcellularLocation>
</comment>
<dbReference type="PANTHER" id="PTHR11048">
    <property type="entry name" value="PRENYLTRANSFERASES"/>
    <property type="match status" value="1"/>
</dbReference>
<dbReference type="InterPro" id="IPR000537">
    <property type="entry name" value="UbiA_prenyltransferase"/>
</dbReference>
<keyword evidence="2" id="KW-1003">Cell membrane</keyword>
<feature type="transmembrane region" description="Helical" evidence="6">
    <location>
        <begin position="266"/>
        <end position="287"/>
    </location>
</feature>
<reference evidence="8" key="1">
    <citation type="submission" date="2015-02" db="EMBL/GenBank/DDBJ databases">
        <title>Description and complete genome sequence of the first cultured representative of the subdivision 5 of the Verrucomicrobia phylum.</title>
        <authorList>
            <person name="Spring S."/>
            <person name="Bunk B."/>
            <person name="Sproer C."/>
            <person name="Klenk H.-P."/>
        </authorList>
    </citation>
    <scope>NUCLEOTIDE SEQUENCE [LARGE SCALE GENOMIC DNA]</scope>
    <source>
        <strain evidence="8">L21-Fru-AB</strain>
    </source>
</reference>
<proteinExistence type="predicted"/>
<name>A0A0G3EFX2_9BACT</name>
<evidence type="ECO:0000313" key="7">
    <source>
        <dbReference type="EMBL" id="AKJ65268.1"/>
    </source>
</evidence>
<dbReference type="STRING" id="1307763.L21SP4_02035"/>
<evidence type="ECO:0000256" key="3">
    <source>
        <dbReference type="ARBA" id="ARBA00022692"/>
    </source>
</evidence>
<evidence type="ECO:0000313" key="8">
    <source>
        <dbReference type="Proteomes" id="UP000035268"/>
    </source>
</evidence>
<feature type="transmembrane region" description="Helical" evidence="6">
    <location>
        <begin position="392"/>
        <end position="415"/>
    </location>
</feature>
<evidence type="ECO:0000256" key="4">
    <source>
        <dbReference type="ARBA" id="ARBA00022989"/>
    </source>
</evidence>
<dbReference type="NCBIfam" id="NF006088">
    <property type="entry name" value="PRK08238.1"/>
    <property type="match status" value="1"/>
</dbReference>
<feature type="transmembrane region" description="Helical" evidence="6">
    <location>
        <begin position="427"/>
        <end position="447"/>
    </location>
</feature>
<dbReference type="OrthoDB" id="9803632at2"/>
<dbReference type="AlphaFoldDB" id="A0A0G3EFX2"/>
<dbReference type="GO" id="GO:0016765">
    <property type="term" value="F:transferase activity, transferring alkyl or aryl (other than methyl) groups"/>
    <property type="evidence" value="ECO:0007669"/>
    <property type="project" value="InterPro"/>
</dbReference>
<dbReference type="Pfam" id="PF12710">
    <property type="entry name" value="HAD"/>
    <property type="match status" value="1"/>
</dbReference>
<dbReference type="GO" id="GO:0005886">
    <property type="term" value="C:plasma membrane"/>
    <property type="evidence" value="ECO:0007669"/>
    <property type="project" value="TreeGrafter"/>
</dbReference>
<dbReference type="GO" id="GO:0009247">
    <property type="term" value="P:glycolipid biosynthetic process"/>
    <property type="evidence" value="ECO:0007669"/>
    <property type="project" value="TreeGrafter"/>
</dbReference>
<evidence type="ECO:0000256" key="6">
    <source>
        <dbReference type="SAM" id="Phobius"/>
    </source>
</evidence>
<dbReference type="InterPro" id="IPR023214">
    <property type="entry name" value="HAD_sf"/>
</dbReference>
<dbReference type="Gene3D" id="3.40.50.1000">
    <property type="entry name" value="HAD superfamily/HAD-like"/>
    <property type="match status" value="1"/>
</dbReference>
<feature type="transmembrane region" description="Helical" evidence="6">
    <location>
        <begin position="293"/>
        <end position="312"/>
    </location>
</feature>
<dbReference type="PANTHER" id="PTHR11048:SF5">
    <property type="entry name" value="DECAPRENYL-PHOSPHATE PHOSPHORIBOSYLTRANSFERASE"/>
    <property type="match status" value="1"/>
</dbReference>
<dbReference type="Pfam" id="PF01040">
    <property type="entry name" value="UbiA"/>
    <property type="match status" value="1"/>
</dbReference>
<reference evidence="7 8" key="2">
    <citation type="journal article" date="2016" name="ISME J.">
        <title>Characterization of the first cultured representative of Verrucomicrobia subdivision 5 indicates the proposal of a novel phylum.</title>
        <authorList>
            <person name="Spring S."/>
            <person name="Bunk B."/>
            <person name="Sproer C."/>
            <person name="Schumann P."/>
            <person name="Rohde M."/>
            <person name="Tindall B.J."/>
            <person name="Klenk H.P."/>
        </authorList>
    </citation>
    <scope>NUCLEOTIDE SEQUENCE [LARGE SCALE GENOMIC DNA]</scope>
    <source>
        <strain evidence="7 8">L21-Fru-AB</strain>
    </source>
</reference>
<feature type="transmembrane region" description="Helical" evidence="6">
    <location>
        <begin position="319"/>
        <end position="341"/>
    </location>
</feature>
<gene>
    <name evidence="7" type="ORF">L21SP4_02035</name>
</gene>
<dbReference type="InterPro" id="IPR036412">
    <property type="entry name" value="HAD-like_sf"/>
</dbReference>
<sequence>MAAEREQGAFIPPLYVDLDGTLIRSDVFLEAGLQFLSRRPSGIAELGRRARAGRPGLKRWLAEVAELDVDALPWQTEFIAWLRAEKKRGRRLVLATAADGRIAHAVADHLGCFDAVLASDGEVNLKGAAKRDRILEHCGGGPFAYAGDSNADRPVWKAAAERIAVRPSPGLGRWLRRHSARVFAEETVPRPSRSWPRALRVFQWMKNLLVFAPMILAHRLGDPALYLAGITAFISFSLLASSVYVMNDLADLEADRRHPRKRRRPFASGALNPGWGLLAAPLLLLGALLTALALPPAFAGWAGLYVVLNLAYSWGFKRIFLLDVLTLAVFYTLRFAAGSAATGVPCSLWFVAFSLAGFMSLAFVKRYAELREVKEANTHDRVKGRGYRVRDLGLLLGCGVAMGAAAVGVFCAYLASAQVSTLYARPFVLWGVAALMVGWLGRIWLLAKRGVLRDDPVEFALTDRVTWVLAALAAALVLIAA</sequence>
<protein>
    <submittedName>
        <fullName evidence="7">UbiA prenyltransferase</fullName>
    </submittedName>
</protein>
<dbReference type="InterPro" id="IPR039653">
    <property type="entry name" value="Prenyltransferase"/>
</dbReference>
<dbReference type="KEGG" id="vbl:L21SP4_02035"/>
<keyword evidence="4 6" id="KW-1133">Transmembrane helix</keyword>
<feature type="transmembrane region" description="Helical" evidence="6">
    <location>
        <begin position="347"/>
        <end position="364"/>
    </location>
</feature>
<accession>A0A0G3EFX2</accession>
<dbReference type="InterPro" id="IPR044878">
    <property type="entry name" value="UbiA_sf"/>
</dbReference>
<dbReference type="CDD" id="cd13963">
    <property type="entry name" value="PT_UbiA_2"/>
    <property type="match status" value="1"/>
</dbReference>
<evidence type="ECO:0000256" key="5">
    <source>
        <dbReference type="ARBA" id="ARBA00023136"/>
    </source>
</evidence>
<dbReference type="SUPFAM" id="SSF56784">
    <property type="entry name" value="HAD-like"/>
    <property type="match status" value="1"/>
</dbReference>
<dbReference type="Gene3D" id="1.10.357.140">
    <property type="entry name" value="UbiA prenyltransferase"/>
    <property type="match status" value="1"/>
</dbReference>
<dbReference type="Proteomes" id="UP000035268">
    <property type="component" value="Chromosome"/>
</dbReference>
<keyword evidence="7" id="KW-0808">Transferase</keyword>
<organism evidence="7 8">
    <name type="scientific">Kiritimatiella glycovorans</name>
    <dbReference type="NCBI Taxonomy" id="1307763"/>
    <lineage>
        <taxon>Bacteria</taxon>
        <taxon>Pseudomonadati</taxon>
        <taxon>Kiritimatiellota</taxon>
        <taxon>Kiritimatiellia</taxon>
        <taxon>Kiritimatiellales</taxon>
        <taxon>Kiritimatiellaceae</taxon>
        <taxon>Kiritimatiella</taxon>
    </lineage>
</organism>
<keyword evidence="8" id="KW-1185">Reference proteome</keyword>
<evidence type="ECO:0000256" key="1">
    <source>
        <dbReference type="ARBA" id="ARBA00004141"/>
    </source>
</evidence>
<dbReference type="RefSeq" id="WP_082116686.1">
    <property type="nucleotide sequence ID" value="NZ_CP010904.1"/>
</dbReference>
<dbReference type="EMBL" id="CP010904">
    <property type="protein sequence ID" value="AKJ65268.1"/>
    <property type="molecule type" value="Genomic_DNA"/>
</dbReference>
<dbReference type="PATRIC" id="fig|1609981.3.peg.2116"/>
<keyword evidence="5 6" id="KW-0472">Membrane</keyword>
<feature type="transmembrane region" description="Helical" evidence="6">
    <location>
        <begin position="224"/>
        <end position="245"/>
    </location>
</feature>